<dbReference type="GO" id="GO:0004852">
    <property type="term" value="F:uroporphyrinogen-III synthase activity"/>
    <property type="evidence" value="ECO:0007669"/>
    <property type="project" value="InterPro"/>
</dbReference>
<dbReference type="Proteomes" id="UP000681356">
    <property type="component" value="Unassembled WGS sequence"/>
</dbReference>
<dbReference type="RefSeq" id="WP_212535735.1">
    <property type="nucleotide sequence ID" value="NZ_JAGTUU010000002.1"/>
</dbReference>
<evidence type="ECO:0000313" key="3">
    <source>
        <dbReference type="Proteomes" id="UP000681356"/>
    </source>
</evidence>
<protein>
    <submittedName>
        <fullName evidence="2">Uroporphyrinogen-III synthase</fullName>
    </submittedName>
</protein>
<sequence>MTELAPLLLLTRPQAASEGFAVALRDRGARFQAIVSPVLEIRPIGPLPDSEGVAGLIVTSAQGVAAWRALGGRTDLPVFAVGDATARAARSEGMEARSASGDADALVAMLTAMRPDGRLLHLRGTYSRGAVADRLRAAGLRVDEAVIYDQPERDPTEAARAVLAGERPVVAPLFSPRSAAILGKWPIKAPLLVAAMSEAVVKAFPTTHIRGLRVASHPDSGAMLDATAELLGLAAGLEAEPGRV</sequence>
<feature type="domain" description="Tetrapyrrole biosynthesis uroporphyrinogen III synthase" evidence="1">
    <location>
        <begin position="20"/>
        <end position="224"/>
    </location>
</feature>
<organism evidence="2 3">
    <name type="scientific">Thetidibacter halocola</name>
    <dbReference type="NCBI Taxonomy" id="2827239"/>
    <lineage>
        <taxon>Bacteria</taxon>
        <taxon>Pseudomonadati</taxon>
        <taxon>Pseudomonadota</taxon>
        <taxon>Alphaproteobacteria</taxon>
        <taxon>Rhodobacterales</taxon>
        <taxon>Roseobacteraceae</taxon>
        <taxon>Thetidibacter</taxon>
    </lineage>
</organism>
<reference evidence="2" key="1">
    <citation type="submission" date="2021-04" db="EMBL/GenBank/DDBJ databases">
        <authorList>
            <person name="Yoon J."/>
        </authorList>
    </citation>
    <scope>NUCLEOTIDE SEQUENCE</scope>
    <source>
        <strain evidence="2">KMU-90</strain>
    </source>
</reference>
<dbReference type="SUPFAM" id="SSF69618">
    <property type="entry name" value="HemD-like"/>
    <property type="match status" value="1"/>
</dbReference>
<proteinExistence type="predicted"/>
<accession>A0A8J8B7P9</accession>
<dbReference type="InterPro" id="IPR003754">
    <property type="entry name" value="4pyrrol_synth_uPrphyn_synth"/>
</dbReference>
<dbReference type="EMBL" id="JAGTUU010000002">
    <property type="protein sequence ID" value="MBS0123780.1"/>
    <property type="molecule type" value="Genomic_DNA"/>
</dbReference>
<dbReference type="AlphaFoldDB" id="A0A8J8B7P9"/>
<dbReference type="InterPro" id="IPR036108">
    <property type="entry name" value="4pyrrol_syn_uPrphyn_synt_sf"/>
</dbReference>
<gene>
    <name evidence="2" type="ORF">KB874_06485</name>
</gene>
<comment type="caution">
    <text evidence="2">The sequence shown here is derived from an EMBL/GenBank/DDBJ whole genome shotgun (WGS) entry which is preliminary data.</text>
</comment>
<name>A0A8J8B7P9_9RHOB</name>
<evidence type="ECO:0000313" key="2">
    <source>
        <dbReference type="EMBL" id="MBS0123780.1"/>
    </source>
</evidence>
<keyword evidence="3" id="KW-1185">Reference proteome</keyword>
<dbReference type="GO" id="GO:0033014">
    <property type="term" value="P:tetrapyrrole biosynthetic process"/>
    <property type="evidence" value="ECO:0007669"/>
    <property type="project" value="InterPro"/>
</dbReference>
<evidence type="ECO:0000259" key="1">
    <source>
        <dbReference type="Pfam" id="PF02602"/>
    </source>
</evidence>
<dbReference type="Pfam" id="PF02602">
    <property type="entry name" value="HEM4"/>
    <property type="match status" value="1"/>
</dbReference>
<dbReference type="Gene3D" id="3.40.50.10090">
    <property type="match status" value="1"/>
</dbReference>
<dbReference type="CDD" id="cd06578">
    <property type="entry name" value="HemD"/>
    <property type="match status" value="1"/>
</dbReference>